<reference evidence="1" key="1">
    <citation type="journal article" date="2023" name="Plant J.">
        <title>The genome of the king protea, Protea cynaroides.</title>
        <authorList>
            <person name="Chang J."/>
            <person name="Duong T.A."/>
            <person name="Schoeman C."/>
            <person name="Ma X."/>
            <person name="Roodt D."/>
            <person name="Barker N."/>
            <person name="Li Z."/>
            <person name="Van de Peer Y."/>
            <person name="Mizrachi E."/>
        </authorList>
    </citation>
    <scope>NUCLEOTIDE SEQUENCE</scope>
    <source>
        <tissue evidence="1">Young leaves</tissue>
    </source>
</reference>
<proteinExistence type="predicted"/>
<accession>A0A9Q0HHG5</accession>
<evidence type="ECO:0000313" key="2">
    <source>
        <dbReference type="Proteomes" id="UP001141806"/>
    </source>
</evidence>
<keyword evidence="2" id="KW-1185">Reference proteome</keyword>
<name>A0A9Q0HHG5_9MAGN</name>
<comment type="caution">
    <text evidence="1">The sequence shown here is derived from an EMBL/GenBank/DDBJ whole genome shotgun (WGS) entry which is preliminary data.</text>
</comment>
<sequence length="99" mass="10901">MSMNSSKLAAPSPFTSMETILYPGDPSRSTNLPYSYKLIQPLSCQVQILETVEGKWPSSRASYPVCSSPRTTLHSPTLPRQSSPAALHLHVFFICAMTK</sequence>
<gene>
    <name evidence="1" type="ORF">NE237_016732</name>
</gene>
<evidence type="ECO:0000313" key="1">
    <source>
        <dbReference type="EMBL" id="KAJ4964883.1"/>
    </source>
</evidence>
<organism evidence="1 2">
    <name type="scientific">Protea cynaroides</name>
    <dbReference type="NCBI Taxonomy" id="273540"/>
    <lineage>
        <taxon>Eukaryota</taxon>
        <taxon>Viridiplantae</taxon>
        <taxon>Streptophyta</taxon>
        <taxon>Embryophyta</taxon>
        <taxon>Tracheophyta</taxon>
        <taxon>Spermatophyta</taxon>
        <taxon>Magnoliopsida</taxon>
        <taxon>Proteales</taxon>
        <taxon>Proteaceae</taxon>
        <taxon>Protea</taxon>
    </lineage>
</organism>
<dbReference type="EMBL" id="JAMYWD010000007">
    <property type="protein sequence ID" value="KAJ4964883.1"/>
    <property type="molecule type" value="Genomic_DNA"/>
</dbReference>
<dbReference type="Proteomes" id="UP001141806">
    <property type="component" value="Unassembled WGS sequence"/>
</dbReference>
<protein>
    <submittedName>
        <fullName evidence="1">Uncharacterized protein</fullName>
    </submittedName>
</protein>
<dbReference type="AlphaFoldDB" id="A0A9Q0HHG5"/>